<dbReference type="InterPro" id="IPR006680">
    <property type="entry name" value="Amidohydro-rel"/>
</dbReference>
<organism evidence="3 4">
    <name type="scientific">Mailhella massiliensis</name>
    <dbReference type="NCBI Taxonomy" id="1903261"/>
    <lineage>
        <taxon>Bacteria</taxon>
        <taxon>Pseudomonadati</taxon>
        <taxon>Thermodesulfobacteriota</taxon>
        <taxon>Desulfovibrionia</taxon>
        <taxon>Desulfovibrionales</taxon>
        <taxon>Desulfovibrionaceae</taxon>
        <taxon>Mailhella</taxon>
    </lineage>
</organism>
<proteinExistence type="predicted"/>
<dbReference type="SUPFAM" id="SSF51556">
    <property type="entry name" value="Metallo-dependent hydrolases"/>
    <property type="match status" value="1"/>
</dbReference>
<dbReference type="PANTHER" id="PTHR21240:SF19">
    <property type="entry name" value="CATALYTIC_ HYDROLASE"/>
    <property type="match status" value="1"/>
</dbReference>
<evidence type="ECO:0000259" key="2">
    <source>
        <dbReference type="Pfam" id="PF04909"/>
    </source>
</evidence>
<dbReference type="Proteomes" id="UP000698963">
    <property type="component" value="Unassembled WGS sequence"/>
</dbReference>
<dbReference type="PANTHER" id="PTHR21240">
    <property type="entry name" value="2-AMINO-3-CARBOXYLMUCONATE-6-SEMIALDEHYDE DECARBOXYLASE"/>
    <property type="match status" value="1"/>
</dbReference>
<dbReference type="Pfam" id="PF04909">
    <property type="entry name" value="Amidohydro_2"/>
    <property type="match status" value="1"/>
</dbReference>
<dbReference type="GO" id="GO:0016787">
    <property type="term" value="F:hydrolase activity"/>
    <property type="evidence" value="ECO:0007669"/>
    <property type="project" value="InterPro"/>
</dbReference>
<protein>
    <submittedName>
        <fullName evidence="3">Amidohydrolase family protein</fullName>
    </submittedName>
</protein>
<evidence type="ECO:0000313" key="3">
    <source>
        <dbReference type="EMBL" id="HJD98105.1"/>
    </source>
</evidence>
<name>A0A921DRW0_9BACT</name>
<evidence type="ECO:0000256" key="1">
    <source>
        <dbReference type="ARBA" id="ARBA00023239"/>
    </source>
</evidence>
<keyword evidence="1" id="KW-0456">Lyase</keyword>
<dbReference type="RefSeq" id="WP_304123550.1">
    <property type="nucleotide sequence ID" value="NZ_DYZA01000220.1"/>
</dbReference>
<reference evidence="3" key="2">
    <citation type="submission" date="2021-09" db="EMBL/GenBank/DDBJ databases">
        <authorList>
            <person name="Gilroy R."/>
        </authorList>
    </citation>
    <scope>NUCLEOTIDE SEQUENCE</scope>
    <source>
        <strain evidence="3">ChiGjej2B2-19336</strain>
    </source>
</reference>
<sequence>MRAIDFRLRPPYRTYLNSFMYDMPALEKSHAMRDLGSVSEAARRKDTGLLVEEMDRAGVVWGVAPVRLPQNGSNDDALSLMEEYPGHFLGVPWVDPLHPEAACTAIEKYCVNGPCRAIIMEPGLYTTPVKWFVNNPDIFPVYEYCSEKGIPVLLSFGGRVADPRWYAPELVYDVASHFRNLKLVLCHGGWPYVAAVCKVAMDCPNVILSPDTWAMSFAPGGADYILAANYTLQDQIVFGSSYPAMPLEKAVENYVSRLRPEVADKIMYQNGARLFGLED</sequence>
<accession>A0A921DRW0</accession>
<dbReference type="InterPro" id="IPR032466">
    <property type="entry name" value="Metal_Hydrolase"/>
</dbReference>
<dbReference type="GO" id="GO:0016831">
    <property type="term" value="F:carboxy-lyase activity"/>
    <property type="evidence" value="ECO:0007669"/>
    <property type="project" value="InterPro"/>
</dbReference>
<dbReference type="AlphaFoldDB" id="A0A921DRW0"/>
<reference evidence="3" key="1">
    <citation type="journal article" date="2021" name="PeerJ">
        <title>Extensive microbial diversity within the chicken gut microbiome revealed by metagenomics and culture.</title>
        <authorList>
            <person name="Gilroy R."/>
            <person name="Ravi A."/>
            <person name="Getino M."/>
            <person name="Pursley I."/>
            <person name="Horton D.L."/>
            <person name="Alikhan N.F."/>
            <person name="Baker D."/>
            <person name="Gharbi K."/>
            <person name="Hall N."/>
            <person name="Watson M."/>
            <person name="Adriaenssens E.M."/>
            <person name="Foster-Nyarko E."/>
            <person name="Jarju S."/>
            <person name="Secka A."/>
            <person name="Antonio M."/>
            <person name="Oren A."/>
            <person name="Chaudhuri R.R."/>
            <person name="La Ragione R."/>
            <person name="Hildebrand F."/>
            <person name="Pallen M.J."/>
        </authorList>
    </citation>
    <scope>NUCLEOTIDE SEQUENCE</scope>
    <source>
        <strain evidence="3">ChiGjej2B2-19336</strain>
    </source>
</reference>
<comment type="caution">
    <text evidence="3">The sequence shown here is derived from an EMBL/GenBank/DDBJ whole genome shotgun (WGS) entry which is preliminary data.</text>
</comment>
<dbReference type="InterPro" id="IPR032465">
    <property type="entry name" value="ACMSD"/>
</dbReference>
<dbReference type="Gene3D" id="3.20.20.140">
    <property type="entry name" value="Metal-dependent hydrolases"/>
    <property type="match status" value="1"/>
</dbReference>
<evidence type="ECO:0000313" key="4">
    <source>
        <dbReference type="Proteomes" id="UP000698963"/>
    </source>
</evidence>
<gene>
    <name evidence="3" type="ORF">K8W16_10735</name>
</gene>
<feature type="domain" description="Amidohydrolase-related" evidence="2">
    <location>
        <begin position="66"/>
        <end position="277"/>
    </location>
</feature>
<dbReference type="EMBL" id="DYZA01000220">
    <property type="protein sequence ID" value="HJD98105.1"/>
    <property type="molecule type" value="Genomic_DNA"/>
</dbReference>